<evidence type="ECO:0008006" key="3">
    <source>
        <dbReference type="Google" id="ProtNLM"/>
    </source>
</evidence>
<gene>
    <name evidence="1" type="ORF">J116_023390</name>
</gene>
<proteinExistence type="predicted"/>
<keyword evidence="2" id="KW-1185">Reference proteome</keyword>
<reference evidence="1 2" key="1">
    <citation type="journal article" date="2013" name="Genome Announc.">
        <title>Genome Sequence of Streptomyces violaceusniger Strain SPC6, a Halotolerant Streptomycete That Exhibits Rapid Growth and Development.</title>
        <authorList>
            <person name="Chen X."/>
            <person name="Zhang B."/>
            <person name="Zhang W."/>
            <person name="Wu X."/>
            <person name="Zhang M."/>
            <person name="Chen T."/>
            <person name="Liu G."/>
            <person name="Dyson P."/>
        </authorList>
    </citation>
    <scope>NUCLEOTIDE SEQUENCE [LARGE SCALE GENOMIC DNA]</scope>
    <source>
        <strain evidence="1 2">SPC6</strain>
    </source>
</reference>
<evidence type="ECO:0000313" key="2">
    <source>
        <dbReference type="Proteomes" id="UP000095329"/>
    </source>
</evidence>
<dbReference type="eggNOG" id="ENOG5033JN0">
    <property type="taxonomic scope" value="Bacteria"/>
</dbReference>
<dbReference type="RefSeq" id="WP_028964444.1">
    <property type="nucleotide sequence ID" value="NZ_ASHX02000001.1"/>
</dbReference>
<name>A0A1D3DXA4_9ACTN</name>
<organism evidence="1 2">
    <name type="scientific">Streptomyces thermolilacinus SPC6</name>
    <dbReference type="NCBI Taxonomy" id="1306406"/>
    <lineage>
        <taxon>Bacteria</taxon>
        <taxon>Bacillati</taxon>
        <taxon>Actinomycetota</taxon>
        <taxon>Actinomycetes</taxon>
        <taxon>Kitasatosporales</taxon>
        <taxon>Streptomycetaceae</taxon>
        <taxon>Streptomyces</taxon>
    </lineage>
</organism>
<dbReference type="Proteomes" id="UP000095329">
    <property type="component" value="Unassembled WGS sequence"/>
</dbReference>
<accession>A0A1D3DXA4</accession>
<sequence length="190" mass="19001">MQTSDLPDLAHTHARPTHWLATAAAMAGVIALAGLVQPDAATATDPAAGPANAHAAAAPAPDAATAAYPLTCTGVPTAVPKTATGDLDGDGRPETVAAAHCRAGSGTPPHGLYVLTHAKGGTKGARVVATLVAPADALSVGGLAVRDGIVTATLLGYSSPDVPRCCPDKQETVEWRWTGGTFLRTTATDR</sequence>
<comment type="caution">
    <text evidence="1">The sequence shown here is derived from an EMBL/GenBank/DDBJ whole genome shotgun (WGS) entry which is preliminary data.</text>
</comment>
<dbReference type="STRING" id="1306406.J116_023390"/>
<dbReference type="OrthoDB" id="4350218at2"/>
<dbReference type="EMBL" id="ASHX02000001">
    <property type="protein sequence ID" value="OEJ96951.1"/>
    <property type="molecule type" value="Genomic_DNA"/>
</dbReference>
<protein>
    <recommendedName>
        <fullName evidence="3">Secreted protein</fullName>
    </recommendedName>
</protein>
<dbReference type="AlphaFoldDB" id="A0A1D3DXA4"/>
<evidence type="ECO:0000313" key="1">
    <source>
        <dbReference type="EMBL" id="OEJ96951.1"/>
    </source>
</evidence>